<sequence length="1059" mass="116050">MVSGQTAGLRSRKVDVKKALLVYRYHEVPDLDESSSLNRAILQVATGVEKEEEEEHHLQAALIANQTGRIHEQVIIPTPDASRVISDYSRFYSSTFHQPPSLIRFSTGIEDVIGCPYNLDEVDDTFLSEHRQKIDDGELPPEAELDEAQFENIMWALELAGDDKVSGEPPTLEECQRFISREEPSLMAQTAAISAVYPHWRHRRYVVRGGQAVQPKLKLSEDWLLKPDNDPYVCFRRREVKTLRRPRRTDTHSLEKLRRLRDEMNRAKQILEMITNREAARKESIVLEHLIFEQRVLVRRLKKKLGIVTSEKESDVSPDVRRKKLKGVDSRDEPVKKIRIPPAAIRSAAQMVQAIESKLHESGADYDSSTPEGKARRKKVVEEGQGWADITENPYRPPRRSQAARYWRRDLQALLFHSDASSDEEESCIRVAYGRRRLGRGGRILLDRHVKQKAWMSHAGGKTLPMGVRLRHRKLQQLVAEVEALGASAQRWRFDNSDDEVDEESVVDLDDSASAIAYRVFNIGPKGEDEILSLMNRPAHPKQIAPQPLTAAQRAEEVPPPPPQVVRTQSVPLPGSAVGAMGVNGLAKKRLTKVGDPAAKPPSVNAQKKKAQEQLDPKQTIIKAMMQQAQRQAQQTQQHYAQIQAAQQAALAQQQQQMHMASANGGTPVPSSAAVGLAASTVSASTVSPIPSATSLPNGNMGTPLMAPTTSVTAATNVQASPSPRLATSFATGTNMMGQGSVSLANHPGMQGTTVQQVVANNLNAAVLNNQAKQQHLQQQLRLQQQYRLLQQQQIAQQQQQQRQQQQTQQQPALQQTQQQPQQQQQQASNLTPGLISPTPNGFTAQQLFYYQHLNSPMSPITIQQQARAQVAMQTSLRMGGLNQATLGAIQNTQLTPAQVQAYLAQQQQQHQQQQQQQSHLSPGSISLQQHLLNQQKLKAVAAGALPTVSDAGINGVPAANGIAGINGIAYNTSMSAAQSASQGTDNTSGVANSPAQLHQLAKAGTSVPGTPTTSTVIQGVPPNTDSANPSDKENGPTPVIGSGHPGLSPHLPATKTAA</sequence>
<dbReference type="Proteomes" id="UP000053201">
    <property type="component" value="Unassembled WGS sequence"/>
</dbReference>
<dbReference type="GO" id="GO:0035267">
    <property type="term" value="C:NuA4 histone acetyltransferase complex"/>
    <property type="evidence" value="ECO:0007669"/>
    <property type="project" value="InterPro"/>
</dbReference>
<feature type="region of interest" description="Disordered" evidence="9">
    <location>
        <begin position="360"/>
        <end position="383"/>
    </location>
</feature>
<comment type="subcellular location">
    <subcellularLocation>
        <location evidence="1 7">Nucleus</location>
    </subcellularLocation>
</comment>
<keyword evidence="12" id="KW-1185">Reference proteome</keyword>
<evidence type="ECO:0000256" key="4">
    <source>
        <dbReference type="ARBA" id="ARBA00023163"/>
    </source>
</evidence>
<keyword evidence="5 7" id="KW-0539">Nucleus</keyword>
<feature type="compositionally biased region" description="Polar residues" evidence="9">
    <location>
        <begin position="828"/>
        <end position="839"/>
    </location>
</feature>
<feature type="compositionally biased region" description="Low complexity" evidence="9">
    <location>
        <begin position="812"/>
        <end position="827"/>
    </location>
</feature>
<evidence type="ECO:0000313" key="12">
    <source>
        <dbReference type="Proteomes" id="UP000053201"/>
    </source>
</evidence>
<comment type="function">
    <text evidence="6">Component of the NuA4 histone acetyltransferase complex which is involved in transcriptional activation of selected genes principally by acetylation of nucleosomal histone H4 and H2A. The NuA4 complex is also involved in DNA repair. Involved in gene silencing by neighboring heterochromatin, blockage of the silencing spreading along the chromosome, and required for cell cycle progression through G2/M.</text>
</comment>
<reference evidence="11 12" key="1">
    <citation type="submission" date="2009-08" db="EMBL/GenBank/DDBJ databases">
        <title>The Genome Sequence of Spizellomyces punctatus strain DAOM BR117.</title>
        <authorList>
            <consortium name="The Broad Institute Genome Sequencing Platform"/>
            <person name="Russ C."/>
            <person name="Cuomo C."/>
            <person name="Shea T."/>
            <person name="Young S.K."/>
            <person name="Zeng Q."/>
            <person name="Koehrsen M."/>
            <person name="Haas B."/>
            <person name="Borodovsky M."/>
            <person name="Guigo R."/>
            <person name="Alvarado L."/>
            <person name="Berlin A."/>
            <person name="Bochicchio J."/>
            <person name="Borenstein D."/>
            <person name="Chapman S."/>
            <person name="Chen Z."/>
            <person name="Engels R."/>
            <person name="Freedman E."/>
            <person name="Gellesch M."/>
            <person name="Goldberg J."/>
            <person name="Griggs A."/>
            <person name="Gujja S."/>
            <person name="Heiman D."/>
            <person name="Hepburn T."/>
            <person name="Howarth C."/>
            <person name="Jen D."/>
            <person name="Larson L."/>
            <person name="Lewis B."/>
            <person name="Mehta T."/>
            <person name="Park D."/>
            <person name="Pearson M."/>
            <person name="Roberts A."/>
            <person name="Saif S."/>
            <person name="Shenoy N."/>
            <person name="Sisk P."/>
            <person name="Stolte C."/>
            <person name="Sykes S."/>
            <person name="Thomson T."/>
            <person name="Walk T."/>
            <person name="White J."/>
            <person name="Yandava C."/>
            <person name="Burger G."/>
            <person name="Gray M.W."/>
            <person name="Holland P.W.H."/>
            <person name="King N."/>
            <person name="Lang F.B.F."/>
            <person name="Roger A.J."/>
            <person name="Ruiz-Trillo I."/>
            <person name="Lander E."/>
            <person name="Nusbaum C."/>
        </authorList>
    </citation>
    <scope>NUCLEOTIDE SEQUENCE [LARGE SCALE GENOMIC DNA]</scope>
    <source>
        <strain evidence="11 12">DAOM BR117</strain>
    </source>
</reference>
<dbReference type="InterPro" id="IPR024943">
    <property type="entry name" value="Enhancer_polycomb"/>
</dbReference>
<feature type="region of interest" description="Disordered" evidence="9">
    <location>
        <begin position="594"/>
        <end position="614"/>
    </location>
</feature>
<dbReference type="VEuPathDB" id="FungiDB:SPPG_03851"/>
<dbReference type="GO" id="GO:0006357">
    <property type="term" value="P:regulation of transcription by RNA polymerase II"/>
    <property type="evidence" value="ECO:0007669"/>
    <property type="project" value="InterPro"/>
</dbReference>
<evidence type="ECO:0000256" key="3">
    <source>
        <dbReference type="ARBA" id="ARBA00023015"/>
    </source>
</evidence>
<dbReference type="STRING" id="645134.A0A0L0HIM8"/>
<dbReference type="GO" id="GO:0005634">
    <property type="term" value="C:nucleus"/>
    <property type="evidence" value="ECO:0007669"/>
    <property type="project" value="UniProtKB-SubCell"/>
</dbReference>
<dbReference type="GeneID" id="27687336"/>
<dbReference type="InterPro" id="IPR019542">
    <property type="entry name" value="Enhancer_polycomb-like_N"/>
</dbReference>
<feature type="region of interest" description="Disordered" evidence="9">
    <location>
        <begin position="812"/>
        <end position="839"/>
    </location>
</feature>
<organism evidence="11 12">
    <name type="scientific">Spizellomyces punctatus (strain DAOM BR117)</name>
    <dbReference type="NCBI Taxonomy" id="645134"/>
    <lineage>
        <taxon>Eukaryota</taxon>
        <taxon>Fungi</taxon>
        <taxon>Fungi incertae sedis</taxon>
        <taxon>Chytridiomycota</taxon>
        <taxon>Chytridiomycota incertae sedis</taxon>
        <taxon>Chytridiomycetes</taxon>
        <taxon>Spizellomycetales</taxon>
        <taxon>Spizellomycetaceae</taxon>
        <taxon>Spizellomyces</taxon>
    </lineage>
</organism>
<evidence type="ECO:0000256" key="5">
    <source>
        <dbReference type="ARBA" id="ARBA00023242"/>
    </source>
</evidence>
<keyword evidence="3 7" id="KW-0805">Transcription regulation</keyword>
<keyword evidence="4 7" id="KW-0804">Transcription</keyword>
<gene>
    <name evidence="11" type="ORF">SPPG_03851</name>
</gene>
<evidence type="ECO:0000256" key="2">
    <source>
        <dbReference type="ARBA" id="ARBA00008035"/>
    </source>
</evidence>
<dbReference type="InParanoid" id="A0A0L0HIM8"/>
<protein>
    <recommendedName>
        <fullName evidence="7">Enhancer of polycomb-like protein</fullName>
    </recommendedName>
</protein>
<dbReference type="OrthoDB" id="435275at2759"/>
<dbReference type="eggNOG" id="KOG2261">
    <property type="taxonomic scope" value="Eukaryota"/>
</dbReference>
<evidence type="ECO:0000259" key="10">
    <source>
        <dbReference type="Pfam" id="PF10513"/>
    </source>
</evidence>
<evidence type="ECO:0000256" key="1">
    <source>
        <dbReference type="ARBA" id="ARBA00004123"/>
    </source>
</evidence>
<comment type="similarity">
    <text evidence="2 7">Belongs to the enhancer of polycomb family.</text>
</comment>
<accession>A0A0L0HIM8</accession>
<keyword evidence="8" id="KW-0175">Coiled coil</keyword>
<feature type="region of interest" description="Disordered" evidence="9">
    <location>
        <begin position="1002"/>
        <end position="1059"/>
    </location>
</feature>
<dbReference type="AlphaFoldDB" id="A0A0L0HIM8"/>
<evidence type="ECO:0000256" key="7">
    <source>
        <dbReference type="RuleBase" id="RU361124"/>
    </source>
</evidence>
<dbReference type="Pfam" id="PF10513">
    <property type="entry name" value="EPL1"/>
    <property type="match status" value="1"/>
</dbReference>
<evidence type="ECO:0000313" key="11">
    <source>
        <dbReference type="EMBL" id="KND00735.1"/>
    </source>
</evidence>
<name>A0A0L0HIM8_SPIPD</name>
<evidence type="ECO:0000256" key="6">
    <source>
        <dbReference type="ARBA" id="ARBA00025513"/>
    </source>
</evidence>
<dbReference type="OMA" id="IYYMDER"/>
<feature type="domain" description="Enhancer of polycomb-like N-terminal" evidence="10">
    <location>
        <begin position="10"/>
        <end position="158"/>
    </location>
</feature>
<feature type="coiled-coil region" evidence="8">
    <location>
        <begin position="773"/>
        <end position="809"/>
    </location>
</feature>
<evidence type="ECO:0000256" key="8">
    <source>
        <dbReference type="SAM" id="Coils"/>
    </source>
</evidence>
<feature type="compositionally biased region" description="Low complexity" evidence="9">
    <location>
        <begin position="1005"/>
        <end position="1017"/>
    </location>
</feature>
<dbReference type="PANTHER" id="PTHR14898">
    <property type="entry name" value="ENHANCER OF POLYCOMB"/>
    <property type="match status" value="1"/>
</dbReference>
<dbReference type="EMBL" id="KQ257455">
    <property type="protein sequence ID" value="KND00735.1"/>
    <property type="molecule type" value="Genomic_DNA"/>
</dbReference>
<evidence type="ECO:0000256" key="9">
    <source>
        <dbReference type="SAM" id="MobiDB-lite"/>
    </source>
</evidence>
<proteinExistence type="inferred from homology"/>
<dbReference type="RefSeq" id="XP_016608774.1">
    <property type="nucleotide sequence ID" value="XM_016752098.1"/>
</dbReference>